<keyword evidence="1" id="KW-0614">Plasmid</keyword>
<dbReference type="OrthoDB" id="8450964at2"/>
<dbReference type="AlphaFoldDB" id="A0A1L3LSJ8"/>
<sequence length="63" mass="7386">MSDETNAAAKPRRDMELYVHYCEHPGCSKWGSFGFAAGRGEPNWFCSEHRPEWKLRHEAQPRH</sequence>
<proteinExistence type="predicted"/>
<geneLocation type="plasmid" evidence="1 2">
    <name>A</name>
</geneLocation>
<gene>
    <name evidence="1" type="ORF">SAMCFNEI73_pA0039</name>
</gene>
<dbReference type="RefSeq" id="WP_072642847.1">
    <property type="nucleotide sequence ID" value="NZ_CP013108.1"/>
</dbReference>
<name>A0A1L3LSJ8_9HYPH</name>
<reference evidence="1 2" key="1">
    <citation type="submission" date="2015-10" db="EMBL/GenBank/DDBJ databases">
        <title>Genomic differences between typical nodule nitrogen-fixing rhizobial strains and those coming from bean seeds.</title>
        <authorList>
            <person name="Peralta H."/>
            <person name="Aguilar-Vera A."/>
            <person name="Diaz R."/>
            <person name="Mora Y."/>
            <person name="Martinez-Batallar G."/>
            <person name="Salazar E."/>
            <person name="Vargas-Lagunas C."/>
            <person name="Encarnacion S."/>
            <person name="Girard L."/>
            <person name="Mora J."/>
        </authorList>
    </citation>
    <scope>NUCLEOTIDE SEQUENCE [LARGE SCALE GENOMIC DNA]</scope>
    <source>
        <strain evidence="1 2">CFNEI 73</strain>
        <plasmid evidence="1 2">A</plasmid>
    </source>
</reference>
<evidence type="ECO:0000313" key="1">
    <source>
        <dbReference type="EMBL" id="APG93016.1"/>
    </source>
</evidence>
<dbReference type="Pfam" id="PF19114">
    <property type="entry name" value="EsV_1_7_cys"/>
    <property type="match status" value="1"/>
</dbReference>
<dbReference type="KEGG" id="same:SAMCFNEI73_pA0039"/>
<organism evidence="1 2">
    <name type="scientific">Sinorhizobium americanum</name>
    <dbReference type="NCBI Taxonomy" id="194963"/>
    <lineage>
        <taxon>Bacteria</taxon>
        <taxon>Pseudomonadati</taxon>
        <taxon>Pseudomonadota</taxon>
        <taxon>Alphaproteobacteria</taxon>
        <taxon>Hyphomicrobiales</taxon>
        <taxon>Rhizobiaceae</taxon>
        <taxon>Sinorhizobium/Ensifer group</taxon>
        <taxon>Sinorhizobium</taxon>
    </lineage>
</organism>
<protein>
    <submittedName>
        <fullName evidence="1">Uncharacterized protein</fullName>
    </submittedName>
</protein>
<dbReference type="Proteomes" id="UP000182306">
    <property type="component" value="Plasmid A"/>
</dbReference>
<dbReference type="EMBL" id="CP013108">
    <property type="protein sequence ID" value="APG93016.1"/>
    <property type="molecule type" value="Genomic_DNA"/>
</dbReference>
<dbReference type="InterPro" id="IPR043822">
    <property type="entry name" value="EsV_1_7_cys"/>
</dbReference>
<keyword evidence="2" id="KW-1185">Reference proteome</keyword>
<accession>A0A1L3LSJ8</accession>
<evidence type="ECO:0000313" key="2">
    <source>
        <dbReference type="Proteomes" id="UP000182306"/>
    </source>
</evidence>